<keyword evidence="6" id="KW-1185">Reference proteome</keyword>
<dbReference type="Pfam" id="PF26079">
    <property type="entry name" value="Baseplate_J_C"/>
    <property type="match status" value="1"/>
</dbReference>
<dbReference type="PANTHER" id="PTHR37829:SF3">
    <property type="entry name" value="PROTEIN JAYE-RELATED"/>
    <property type="match status" value="1"/>
</dbReference>
<protein>
    <submittedName>
        <fullName evidence="5">Phage-related protein</fullName>
    </submittedName>
</protein>
<sequence>MADVTMPAVPDFLKEDTDTIHARMLSKAPSDVSTMEGDFFWSITRPVAEEEYKHRQLMMAFIKLVYLGTSYDGYLDLVGAAIGVIRKDATKTKDTIKIKGVSGTVIQSGKIASTVSTEDNRSIEFEFIETKTIDDTGIAEVQVQCTQAGIVGNVKANTITILTTPINGVQSIVNDHDFTSGTDVESNDDYKRRILEKLQKPETSGNKAQYKNWAKEVTGVGDAKVTPLWNGNGTVKVTIINSNKKAADSELVQKVKDYIDPEPEGKGEGQAPIGAVCTVVSAVEKAMNITATVVLANGYTLQQVQDNFNEAIQKYLSDLAFNSTYISYAKVGGILLSTDGIVDYDSDSLTLNNGTSNIALADEEIPVVGTISLGV</sequence>
<comment type="similarity">
    <text evidence="1">Belongs to the Mu gp47/PBSX XkdT family.</text>
</comment>
<dbReference type="eggNOG" id="COG3299">
    <property type="taxonomic scope" value="Bacteria"/>
</dbReference>
<dbReference type="HOGENOM" id="CLU_039609_0_0_9"/>
<evidence type="ECO:0000259" key="2">
    <source>
        <dbReference type="Pfam" id="PF04865"/>
    </source>
</evidence>
<dbReference type="Proteomes" id="UP000002411">
    <property type="component" value="Chromosome"/>
</dbReference>
<dbReference type="STRING" id="431943.CKL_3249"/>
<dbReference type="RefSeq" id="WP_012103586.1">
    <property type="nucleotide sequence ID" value="NC_009706.1"/>
</dbReference>
<feature type="domain" description="Baseplate protein J-like barrel" evidence="2">
    <location>
        <begin position="95"/>
        <end position="181"/>
    </location>
</feature>
<reference evidence="5 6" key="1">
    <citation type="journal article" date="2008" name="Proc. Natl. Acad. Sci. U.S.A.">
        <title>The genome of Clostridium kluyveri, a strict anaerobe with unique metabolic features.</title>
        <authorList>
            <person name="Seedorf H."/>
            <person name="Fricke W.F."/>
            <person name="Veith B."/>
            <person name="Brueggemann H."/>
            <person name="Liesegang H."/>
            <person name="Strittmatter A."/>
            <person name="Miethke M."/>
            <person name="Buckel W."/>
            <person name="Hinderberger J."/>
            <person name="Li F."/>
            <person name="Hagemeier C."/>
            <person name="Thauer R.K."/>
            <person name="Gottschalk G."/>
        </authorList>
    </citation>
    <scope>NUCLEOTIDE SEQUENCE [LARGE SCALE GENOMIC DNA]</scope>
    <source>
        <strain evidence="6">ATCC 8527 / DSM 555 / NCIMB 10680</strain>
    </source>
</reference>
<evidence type="ECO:0000313" key="6">
    <source>
        <dbReference type="Proteomes" id="UP000002411"/>
    </source>
</evidence>
<dbReference type="InterPro" id="IPR058530">
    <property type="entry name" value="Baseplate_J-like_C"/>
</dbReference>
<accession>A5N2A6</accession>
<dbReference type="KEGG" id="ckl:CKL_3249"/>
<name>A5N2A6_CLOK5</name>
<gene>
    <name evidence="5" type="ordered locus">CKL_3249</name>
</gene>
<evidence type="ECO:0000256" key="1">
    <source>
        <dbReference type="ARBA" id="ARBA00038087"/>
    </source>
</evidence>
<dbReference type="PANTHER" id="PTHR37829">
    <property type="entry name" value="PHAGE-LIKE ELEMENT PBSX PROTEIN XKDT"/>
    <property type="match status" value="1"/>
</dbReference>
<dbReference type="Pfam" id="PF26078">
    <property type="entry name" value="Baseplate_J_M"/>
    <property type="match status" value="1"/>
</dbReference>
<dbReference type="AlphaFoldDB" id="A5N2A6"/>
<organism evidence="5 6">
    <name type="scientific">Clostridium kluyveri (strain ATCC 8527 / DSM 555 / NBRC 12016 / NCIMB 10680 / K1)</name>
    <dbReference type="NCBI Taxonomy" id="431943"/>
    <lineage>
        <taxon>Bacteria</taxon>
        <taxon>Bacillati</taxon>
        <taxon>Bacillota</taxon>
        <taxon>Clostridia</taxon>
        <taxon>Eubacteriales</taxon>
        <taxon>Clostridiaceae</taxon>
        <taxon>Clostridium</taxon>
    </lineage>
</organism>
<dbReference type="InterPro" id="IPR006949">
    <property type="entry name" value="Barrel_Baseplate_J-like"/>
</dbReference>
<dbReference type="InterPro" id="IPR058531">
    <property type="entry name" value="Baseplate_J_M"/>
</dbReference>
<feature type="domain" description="Baseplate J-like central" evidence="3">
    <location>
        <begin position="203"/>
        <end position="281"/>
    </location>
</feature>
<dbReference type="Pfam" id="PF04865">
    <property type="entry name" value="Baseplate_J"/>
    <property type="match status" value="1"/>
</dbReference>
<evidence type="ECO:0000259" key="3">
    <source>
        <dbReference type="Pfam" id="PF26078"/>
    </source>
</evidence>
<evidence type="ECO:0000313" key="5">
    <source>
        <dbReference type="EMBL" id="EDK35252.1"/>
    </source>
</evidence>
<proteinExistence type="inferred from homology"/>
<evidence type="ECO:0000259" key="4">
    <source>
        <dbReference type="Pfam" id="PF26079"/>
    </source>
</evidence>
<dbReference type="InterPro" id="IPR052399">
    <property type="entry name" value="Phage_Baseplate_Assmbl_Protein"/>
</dbReference>
<dbReference type="EMBL" id="CP000673">
    <property type="protein sequence ID" value="EDK35252.1"/>
    <property type="molecule type" value="Genomic_DNA"/>
</dbReference>
<feature type="domain" description="Baseplate J-like C-terminal" evidence="4">
    <location>
        <begin position="287"/>
        <end position="373"/>
    </location>
</feature>